<comment type="pathway">
    <text evidence="3">Cofactor biosynthesis; coenzyme A biosynthesis; CoA from (R)-pantothenate: step 5/5.</text>
</comment>
<dbReference type="Pfam" id="PF01121">
    <property type="entry name" value="CoaE"/>
    <property type="match status" value="1"/>
</dbReference>
<keyword evidence="3" id="KW-0963">Cytoplasm</keyword>
<dbReference type="Proteomes" id="UP000619260">
    <property type="component" value="Unassembled WGS sequence"/>
</dbReference>
<evidence type="ECO:0000256" key="1">
    <source>
        <dbReference type="ARBA" id="ARBA00022741"/>
    </source>
</evidence>
<comment type="catalytic activity">
    <reaction evidence="3">
        <text>3'-dephospho-CoA + ATP = ADP + CoA + H(+)</text>
        <dbReference type="Rhea" id="RHEA:18245"/>
        <dbReference type="ChEBI" id="CHEBI:15378"/>
        <dbReference type="ChEBI" id="CHEBI:30616"/>
        <dbReference type="ChEBI" id="CHEBI:57287"/>
        <dbReference type="ChEBI" id="CHEBI:57328"/>
        <dbReference type="ChEBI" id="CHEBI:456216"/>
        <dbReference type="EC" id="2.7.1.24"/>
    </reaction>
</comment>
<organism evidence="5 6">
    <name type="scientific">Virgisporangium aliadipatigenens</name>
    <dbReference type="NCBI Taxonomy" id="741659"/>
    <lineage>
        <taxon>Bacteria</taxon>
        <taxon>Bacillati</taxon>
        <taxon>Actinomycetota</taxon>
        <taxon>Actinomycetes</taxon>
        <taxon>Micromonosporales</taxon>
        <taxon>Micromonosporaceae</taxon>
        <taxon>Virgisporangium</taxon>
    </lineage>
</organism>
<dbReference type="Gene3D" id="3.40.50.300">
    <property type="entry name" value="P-loop containing nucleotide triphosphate hydrolases"/>
    <property type="match status" value="1"/>
</dbReference>
<dbReference type="NCBIfam" id="TIGR00152">
    <property type="entry name" value="dephospho-CoA kinase"/>
    <property type="match status" value="1"/>
</dbReference>
<comment type="similarity">
    <text evidence="3">Belongs to the CoaE family.</text>
</comment>
<evidence type="ECO:0000313" key="6">
    <source>
        <dbReference type="Proteomes" id="UP000619260"/>
    </source>
</evidence>
<keyword evidence="2 3" id="KW-0067">ATP-binding</keyword>
<dbReference type="GO" id="GO:0015937">
    <property type="term" value="P:coenzyme A biosynthetic process"/>
    <property type="evidence" value="ECO:0007669"/>
    <property type="project" value="UniProtKB-UniRule"/>
</dbReference>
<evidence type="ECO:0000256" key="4">
    <source>
        <dbReference type="NCBIfam" id="TIGR00152"/>
    </source>
</evidence>
<keyword evidence="3 5" id="KW-0418">Kinase</keyword>
<dbReference type="CDD" id="cd02022">
    <property type="entry name" value="DPCK"/>
    <property type="match status" value="1"/>
</dbReference>
<dbReference type="AlphaFoldDB" id="A0A8J3YP60"/>
<evidence type="ECO:0000256" key="2">
    <source>
        <dbReference type="ARBA" id="ARBA00022840"/>
    </source>
</evidence>
<sequence>MERLRGTPEPMRLTVRMLKVGLTGGIGSGKSAVATRLAELGAVVIDADRLAREVVDVGTPGLAEVVAAFGPEVLDAAGALDRPALGRRVFGDEAARRTLESIIHPRVRARTAELTAAAPSDAIVVNDVPLLVEAGLKAAYDLVLIVLAGTEIRIGRLVRDRGMSRADAEARIAAQANDDQRRAAADILIENEGSLAELRARVDKIWHETLLPRATP</sequence>
<dbReference type="SUPFAM" id="SSF52540">
    <property type="entry name" value="P-loop containing nucleoside triphosphate hydrolases"/>
    <property type="match status" value="1"/>
</dbReference>
<accession>A0A8J3YP60</accession>
<keyword evidence="1 3" id="KW-0547">Nucleotide-binding</keyword>
<dbReference type="UniPathway" id="UPA00241">
    <property type="reaction ID" value="UER00356"/>
</dbReference>
<dbReference type="GO" id="GO:0005737">
    <property type="term" value="C:cytoplasm"/>
    <property type="evidence" value="ECO:0007669"/>
    <property type="project" value="UniProtKB-SubCell"/>
</dbReference>
<dbReference type="PANTHER" id="PTHR10695:SF46">
    <property type="entry name" value="BIFUNCTIONAL COENZYME A SYNTHASE-RELATED"/>
    <property type="match status" value="1"/>
</dbReference>
<dbReference type="GO" id="GO:0005524">
    <property type="term" value="F:ATP binding"/>
    <property type="evidence" value="ECO:0007669"/>
    <property type="project" value="UniProtKB-UniRule"/>
</dbReference>
<dbReference type="InterPro" id="IPR027417">
    <property type="entry name" value="P-loop_NTPase"/>
</dbReference>
<keyword evidence="3" id="KW-0808">Transferase</keyword>
<dbReference type="NCBIfam" id="NF002879">
    <property type="entry name" value="PRK03333.1"/>
    <property type="match status" value="1"/>
</dbReference>
<dbReference type="GO" id="GO:0004140">
    <property type="term" value="F:dephospho-CoA kinase activity"/>
    <property type="evidence" value="ECO:0007669"/>
    <property type="project" value="UniProtKB-UniRule"/>
</dbReference>
<keyword evidence="3" id="KW-0173">Coenzyme A biosynthesis</keyword>
<dbReference type="HAMAP" id="MF_00376">
    <property type="entry name" value="Dephospho_CoA_kinase"/>
    <property type="match status" value="1"/>
</dbReference>
<protein>
    <recommendedName>
        <fullName evidence="3 4">Dephospho-CoA kinase</fullName>
        <ecNumber evidence="3 4">2.7.1.24</ecNumber>
    </recommendedName>
    <alternativeName>
        <fullName evidence="3">Dephosphocoenzyme A kinase</fullName>
    </alternativeName>
</protein>
<dbReference type="EC" id="2.7.1.24" evidence="3 4"/>
<dbReference type="InterPro" id="IPR001977">
    <property type="entry name" value="Depp_CoAkinase"/>
</dbReference>
<name>A0A8J3YP60_9ACTN</name>
<evidence type="ECO:0000313" key="5">
    <source>
        <dbReference type="EMBL" id="GIJ47718.1"/>
    </source>
</evidence>
<evidence type="ECO:0000256" key="3">
    <source>
        <dbReference type="HAMAP-Rule" id="MF_00376"/>
    </source>
</evidence>
<keyword evidence="6" id="KW-1185">Reference proteome</keyword>
<comment type="function">
    <text evidence="3">Catalyzes the phosphorylation of the 3'-hydroxyl group of dephosphocoenzyme A to form coenzyme A.</text>
</comment>
<comment type="caution">
    <text evidence="5">The sequence shown here is derived from an EMBL/GenBank/DDBJ whole genome shotgun (WGS) entry which is preliminary data.</text>
</comment>
<comment type="subcellular location">
    <subcellularLocation>
        <location evidence="3">Cytoplasm</location>
    </subcellularLocation>
</comment>
<dbReference type="PANTHER" id="PTHR10695">
    <property type="entry name" value="DEPHOSPHO-COA KINASE-RELATED"/>
    <property type="match status" value="1"/>
</dbReference>
<reference evidence="5" key="1">
    <citation type="submission" date="2021-01" db="EMBL/GenBank/DDBJ databases">
        <title>Whole genome shotgun sequence of Virgisporangium aliadipatigenens NBRC 105644.</title>
        <authorList>
            <person name="Komaki H."/>
            <person name="Tamura T."/>
        </authorList>
    </citation>
    <scope>NUCLEOTIDE SEQUENCE</scope>
    <source>
        <strain evidence="5">NBRC 105644</strain>
    </source>
</reference>
<gene>
    <name evidence="3 5" type="primary">coaE</name>
    <name evidence="5" type="ORF">Val02_46040</name>
</gene>
<feature type="binding site" evidence="3">
    <location>
        <begin position="27"/>
        <end position="32"/>
    </location>
    <ligand>
        <name>ATP</name>
        <dbReference type="ChEBI" id="CHEBI:30616"/>
    </ligand>
</feature>
<proteinExistence type="inferred from homology"/>
<dbReference type="EMBL" id="BOPF01000017">
    <property type="protein sequence ID" value="GIJ47718.1"/>
    <property type="molecule type" value="Genomic_DNA"/>
</dbReference>
<dbReference type="PROSITE" id="PS51219">
    <property type="entry name" value="DPCK"/>
    <property type="match status" value="1"/>
</dbReference>